<feature type="region of interest" description="Disordered" evidence="5">
    <location>
        <begin position="1"/>
        <end position="83"/>
    </location>
</feature>
<keyword evidence="7" id="KW-1185">Reference proteome</keyword>
<evidence type="ECO:0000313" key="6">
    <source>
        <dbReference type="EMBL" id="BBY10452.1"/>
    </source>
</evidence>
<organism evidence="6 7">
    <name type="scientific">Mycobacterium marseillense</name>
    <dbReference type="NCBI Taxonomy" id="701042"/>
    <lineage>
        <taxon>Bacteria</taxon>
        <taxon>Bacillati</taxon>
        <taxon>Actinomycetota</taxon>
        <taxon>Actinomycetes</taxon>
        <taxon>Mycobacteriales</taxon>
        <taxon>Mycobacteriaceae</taxon>
        <taxon>Mycobacterium</taxon>
        <taxon>Mycobacterium avium complex (MAC)</taxon>
    </lineage>
</organism>
<dbReference type="Proteomes" id="UP000466831">
    <property type="component" value="Chromosome"/>
</dbReference>
<keyword evidence="1" id="KW-0963">Cytoplasm</keyword>
<keyword evidence="3" id="KW-0159">Chromosome partition</keyword>
<evidence type="ECO:0000256" key="2">
    <source>
        <dbReference type="ARBA" id="ARBA00022618"/>
    </source>
</evidence>
<dbReference type="PANTHER" id="PTHR34298">
    <property type="entry name" value="SEGREGATION AND CONDENSATION PROTEIN B"/>
    <property type="match status" value="1"/>
</dbReference>
<dbReference type="NCBIfam" id="TIGR00281">
    <property type="entry name" value="SMC-Scp complex subunit ScpB"/>
    <property type="match status" value="1"/>
</dbReference>
<dbReference type="InterPro" id="IPR036390">
    <property type="entry name" value="WH_DNA-bd_sf"/>
</dbReference>
<dbReference type="Pfam" id="PF04079">
    <property type="entry name" value="SMC_ScpB"/>
    <property type="match status" value="1"/>
</dbReference>
<sequence>MNGAGDDAERGDAEERRFGTAGDDAERGDAEERRFGTAGDDAERGDAEERHLNGAEPGDDVLPHDVDRDVDPGTDLDSDLGTDLDAGIPDIAEAAPMESEELGSVLEALLLVVDTPVTAEALASATQQPVYRIATKLQEMAEELTARDSGIDLRKNSEGWRMYTRARFAPYVEKLLLDGARSKLTRAALETLAVVAYRQPVTRARVSAVRGVNVDAVMRTLLARGLITEAGVDDDSGATAFATTELFLERLGLTSLADLPDIAPLLPDVDTIEDLSESLDSEPRFIKLSGGQAADPALTFDVDQD</sequence>
<dbReference type="Gene3D" id="1.10.10.10">
    <property type="entry name" value="Winged helix-like DNA-binding domain superfamily/Winged helix DNA-binding domain"/>
    <property type="match status" value="2"/>
</dbReference>
<accession>A0ABM7J9C3</accession>
<dbReference type="EMBL" id="AP022584">
    <property type="protein sequence ID" value="BBY10452.1"/>
    <property type="molecule type" value="Genomic_DNA"/>
</dbReference>
<feature type="compositionally biased region" description="Acidic residues" evidence="5">
    <location>
        <begin position="72"/>
        <end position="82"/>
    </location>
</feature>
<keyword evidence="2" id="KW-0132">Cell division</keyword>
<evidence type="ECO:0000313" key="7">
    <source>
        <dbReference type="Proteomes" id="UP000466831"/>
    </source>
</evidence>
<gene>
    <name evidence="6" type="ORF">MMARJ_11920</name>
</gene>
<protein>
    <recommendedName>
        <fullName evidence="8">Segregation and condensation protein B</fullName>
    </recommendedName>
</protein>
<evidence type="ECO:0000256" key="5">
    <source>
        <dbReference type="SAM" id="MobiDB-lite"/>
    </source>
</evidence>
<dbReference type="RefSeq" id="WP_232067537.1">
    <property type="nucleotide sequence ID" value="NZ_AP022584.1"/>
</dbReference>
<proteinExistence type="predicted"/>
<keyword evidence="4" id="KW-0131">Cell cycle</keyword>
<feature type="compositionally biased region" description="Basic and acidic residues" evidence="5">
    <location>
        <begin position="7"/>
        <end position="53"/>
    </location>
</feature>
<feature type="compositionally biased region" description="Basic and acidic residues" evidence="5">
    <location>
        <begin position="61"/>
        <end position="71"/>
    </location>
</feature>
<evidence type="ECO:0000256" key="4">
    <source>
        <dbReference type="ARBA" id="ARBA00023306"/>
    </source>
</evidence>
<dbReference type="InterPro" id="IPR036388">
    <property type="entry name" value="WH-like_DNA-bd_sf"/>
</dbReference>
<dbReference type="InterPro" id="IPR005234">
    <property type="entry name" value="ScpB_csome_segregation"/>
</dbReference>
<dbReference type="PANTHER" id="PTHR34298:SF2">
    <property type="entry name" value="SEGREGATION AND CONDENSATION PROTEIN B"/>
    <property type="match status" value="1"/>
</dbReference>
<name>A0ABM7J9C3_9MYCO</name>
<evidence type="ECO:0000256" key="1">
    <source>
        <dbReference type="ARBA" id="ARBA00022490"/>
    </source>
</evidence>
<evidence type="ECO:0000256" key="3">
    <source>
        <dbReference type="ARBA" id="ARBA00022829"/>
    </source>
</evidence>
<reference evidence="6 7" key="1">
    <citation type="journal article" date="2019" name="Emerg. Microbes Infect.">
        <title>Comprehensive subspecies identification of 175 nontuberculous mycobacteria species based on 7547 genomic profiles.</title>
        <authorList>
            <person name="Matsumoto Y."/>
            <person name="Kinjo T."/>
            <person name="Motooka D."/>
            <person name="Nabeya D."/>
            <person name="Jung N."/>
            <person name="Uechi K."/>
            <person name="Horii T."/>
            <person name="Iida T."/>
            <person name="Fujita J."/>
            <person name="Nakamura S."/>
        </authorList>
    </citation>
    <scope>NUCLEOTIDE SEQUENCE [LARGE SCALE GENOMIC DNA]</scope>
    <source>
        <strain evidence="6 7">JCM 17324</strain>
    </source>
</reference>
<dbReference type="SUPFAM" id="SSF46785">
    <property type="entry name" value="Winged helix' DNA-binding domain"/>
    <property type="match status" value="2"/>
</dbReference>
<evidence type="ECO:0008006" key="8">
    <source>
        <dbReference type="Google" id="ProtNLM"/>
    </source>
</evidence>